<name>A0ABS4Z9U8_9ACTN</name>
<comment type="caution">
    <text evidence="2">The sequence shown here is derived from an EMBL/GenBank/DDBJ whole genome shotgun (WGS) entry which is preliminary data.</text>
</comment>
<dbReference type="InterPro" id="IPR029068">
    <property type="entry name" value="Glyas_Bleomycin-R_OHBP_Dase"/>
</dbReference>
<dbReference type="InterPro" id="IPR041581">
    <property type="entry name" value="Glyoxalase_6"/>
</dbReference>
<evidence type="ECO:0000313" key="3">
    <source>
        <dbReference type="Proteomes" id="UP000758168"/>
    </source>
</evidence>
<sequence>MIGRLHGIVLDCPDPGALAAFYQELLGMQRVQDEGDWVVIGDAPDRPGVAFERVDHYRPPTWPEGDRPQYRHFDVRVEDLDAAEAAALALGATRLSGGGATSRVFADPVGHPFCLVTLPPVV</sequence>
<evidence type="ECO:0000259" key="1">
    <source>
        <dbReference type="PROSITE" id="PS51819"/>
    </source>
</evidence>
<dbReference type="InterPro" id="IPR037523">
    <property type="entry name" value="VOC_core"/>
</dbReference>
<dbReference type="Proteomes" id="UP000758168">
    <property type="component" value="Unassembled WGS sequence"/>
</dbReference>
<gene>
    <name evidence="2" type="ORF">JOF54_002743</name>
</gene>
<keyword evidence="3" id="KW-1185">Reference proteome</keyword>
<reference evidence="2 3" key="1">
    <citation type="submission" date="2021-03" db="EMBL/GenBank/DDBJ databases">
        <title>Sequencing the genomes of 1000 actinobacteria strains.</title>
        <authorList>
            <person name="Klenk H.-P."/>
        </authorList>
    </citation>
    <scope>NUCLEOTIDE SEQUENCE [LARGE SCALE GENOMIC DNA]</scope>
    <source>
        <strain evidence="2 3">DSM 12936</strain>
    </source>
</reference>
<dbReference type="Pfam" id="PF18029">
    <property type="entry name" value="Glyoxalase_6"/>
    <property type="match status" value="1"/>
</dbReference>
<evidence type="ECO:0000313" key="2">
    <source>
        <dbReference type="EMBL" id="MBP2417821.1"/>
    </source>
</evidence>
<dbReference type="CDD" id="cd06587">
    <property type="entry name" value="VOC"/>
    <property type="match status" value="1"/>
</dbReference>
<dbReference type="RefSeq" id="WP_210056810.1">
    <property type="nucleotide sequence ID" value="NZ_BAAAMH010000010.1"/>
</dbReference>
<dbReference type="PANTHER" id="PTHR35908:SF1">
    <property type="entry name" value="CONSERVED PROTEIN"/>
    <property type="match status" value="1"/>
</dbReference>
<protein>
    <submittedName>
        <fullName evidence="2">Catechol 2,3-dioxygenase-like lactoylglutathione lyase family enzyme</fullName>
    </submittedName>
</protein>
<dbReference type="EMBL" id="JAGIOB010000001">
    <property type="protein sequence ID" value="MBP2417821.1"/>
    <property type="molecule type" value="Genomic_DNA"/>
</dbReference>
<proteinExistence type="predicted"/>
<dbReference type="SUPFAM" id="SSF54593">
    <property type="entry name" value="Glyoxalase/Bleomycin resistance protein/Dihydroxybiphenyl dioxygenase"/>
    <property type="match status" value="1"/>
</dbReference>
<dbReference type="PROSITE" id="PS51819">
    <property type="entry name" value="VOC"/>
    <property type="match status" value="1"/>
</dbReference>
<accession>A0ABS4Z9U8</accession>
<dbReference type="PANTHER" id="PTHR35908">
    <property type="entry name" value="HYPOTHETICAL FUSION PROTEIN"/>
    <property type="match status" value="1"/>
</dbReference>
<organism evidence="2 3">
    <name type="scientific">Microlunatus capsulatus</name>
    <dbReference type="NCBI Taxonomy" id="99117"/>
    <lineage>
        <taxon>Bacteria</taxon>
        <taxon>Bacillati</taxon>
        <taxon>Actinomycetota</taxon>
        <taxon>Actinomycetes</taxon>
        <taxon>Propionibacteriales</taxon>
        <taxon>Propionibacteriaceae</taxon>
        <taxon>Microlunatus</taxon>
    </lineage>
</organism>
<dbReference type="Gene3D" id="3.10.180.10">
    <property type="entry name" value="2,3-Dihydroxybiphenyl 1,2-Dioxygenase, domain 1"/>
    <property type="match status" value="1"/>
</dbReference>
<feature type="domain" description="VOC" evidence="1">
    <location>
        <begin position="4"/>
        <end position="118"/>
    </location>
</feature>